<feature type="domain" description="U3 small nucleolar RNA-associated protein 6 N-terminal" evidence="6">
    <location>
        <begin position="9"/>
        <end position="90"/>
    </location>
</feature>
<dbReference type="GO" id="GO:0000462">
    <property type="term" value="P:maturation of SSU-rRNA from tricistronic rRNA transcript (SSU-rRNA, 5.8S rRNA, LSU-rRNA)"/>
    <property type="evidence" value="ECO:0007669"/>
    <property type="project" value="InterPro"/>
</dbReference>
<dbReference type="GO" id="GO:0032040">
    <property type="term" value="C:small-subunit processome"/>
    <property type="evidence" value="ECO:0007669"/>
    <property type="project" value="TreeGrafter"/>
</dbReference>
<dbReference type="PANTHER" id="PTHR23271:SF1">
    <property type="entry name" value="U3 SMALL NUCLEOLAR RNA-ASSOCIATED PROTEIN 6 HOMOLOG"/>
    <property type="match status" value="1"/>
</dbReference>
<dbReference type="InterPro" id="IPR055347">
    <property type="entry name" value="UTP6_N"/>
</dbReference>
<organism evidence="7 8">
    <name type="scientific">Pseudocohnilembus persalinus</name>
    <name type="common">Ciliate</name>
    <dbReference type="NCBI Taxonomy" id="266149"/>
    <lineage>
        <taxon>Eukaryota</taxon>
        <taxon>Sar</taxon>
        <taxon>Alveolata</taxon>
        <taxon>Ciliophora</taxon>
        <taxon>Intramacronucleata</taxon>
        <taxon>Oligohymenophorea</taxon>
        <taxon>Scuticociliatia</taxon>
        <taxon>Philasterida</taxon>
        <taxon>Pseudocohnilembidae</taxon>
        <taxon>Pseudocohnilembus</taxon>
    </lineage>
</organism>
<accession>A0A0V0R7B3</accession>
<protein>
    <recommendedName>
        <fullName evidence="6">U3 small nucleolar RNA-associated protein 6 N-terminal domain-containing protein</fullName>
    </recommendedName>
</protein>
<dbReference type="EMBL" id="LDAU01000034">
    <property type="protein sequence ID" value="KRX10234.1"/>
    <property type="molecule type" value="Genomic_DNA"/>
</dbReference>
<evidence type="ECO:0000313" key="7">
    <source>
        <dbReference type="EMBL" id="KRX10234.1"/>
    </source>
</evidence>
<evidence type="ECO:0000256" key="4">
    <source>
        <dbReference type="ARBA" id="ARBA00022737"/>
    </source>
</evidence>
<dbReference type="Gene3D" id="1.25.40.10">
    <property type="entry name" value="Tetratricopeptide repeat domain"/>
    <property type="match status" value="1"/>
</dbReference>
<dbReference type="AlphaFoldDB" id="A0A0V0R7B3"/>
<dbReference type="PANTHER" id="PTHR23271">
    <property type="entry name" value="HEPATOCELLULAR CARCINOMA-ASSOCIATED ANTIGEN 66"/>
    <property type="match status" value="1"/>
</dbReference>
<evidence type="ECO:0000256" key="5">
    <source>
        <dbReference type="ARBA" id="ARBA00023242"/>
    </source>
</evidence>
<comment type="caution">
    <text evidence="7">The sequence shown here is derived from an EMBL/GenBank/DDBJ whole genome shotgun (WGS) entry which is preliminary data.</text>
</comment>
<keyword evidence="4" id="KW-0677">Repeat</keyword>
<dbReference type="InterPro" id="IPR013949">
    <property type="entry name" value="Utp6"/>
</dbReference>
<evidence type="ECO:0000256" key="1">
    <source>
        <dbReference type="ARBA" id="ARBA00004604"/>
    </source>
</evidence>
<reference evidence="7 8" key="1">
    <citation type="journal article" date="2015" name="Sci. Rep.">
        <title>Genome of the facultative scuticociliatosis pathogen Pseudocohnilembus persalinus provides insight into its virulence through horizontal gene transfer.</title>
        <authorList>
            <person name="Xiong J."/>
            <person name="Wang G."/>
            <person name="Cheng J."/>
            <person name="Tian M."/>
            <person name="Pan X."/>
            <person name="Warren A."/>
            <person name="Jiang C."/>
            <person name="Yuan D."/>
            <person name="Miao W."/>
        </authorList>
    </citation>
    <scope>NUCLEOTIDE SEQUENCE [LARGE SCALE GENOMIC DNA]</scope>
    <source>
        <strain evidence="7">36N120E</strain>
    </source>
</reference>
<dbReference type="GO" id="GO:0030515">
    <property type="term" value="F:snoRNA binding"/>
    <property type="evidence" value="ECO:0007669"/>
    <property type="project" value="InterPro"/>
</dbReference>
<keyword evidence="8" id="KW-1185">Reference proteome</keyword>
<dbReference type="OMA" id="NEYNEST"/>
<comment type="subcellular location">
    <subcellularLocation>
        <location evidence="1">Nucleus</location>
        <location evidence="1">Nucleolus</location>
    </subcellularLocation>
</comment>
<dbReference type="Pfam" id="PF08640">
    <property type="entry name" value="U3_assoc_6"/>
    <property type="match status" value="1"/>
</dbReference>
<comment type="similarity">
    <text evidence="2">Belongs to the UTP6 family.</text>
</comment>
<gene>
    <name evidence="7" type="ORF">PPERSA_07319</name>
</gene>
<dbReference type="SUPFAM" id="SSF48452">
    <property type="entry name" value="TPR-like"/>
    <property type="match status" value="1"/>
</dbReference>
<dbReference type="Proteomes" id="UP000054937">
    <property type="component" value="Unassembled WGS sequence"/>
</dbReference>
<dbReference type="SMART" id="SM00386">
    <property type="entry name" value="HAT"/>
    <property type="match status" value="4"/>
</dbReference>
<dbReference type="OrthoDB" id="292857at2759"/>
<sequence>MADKIKLLMESMLPDMLYYLKKKVFEKQEIREIMKEREQNEYLLVRKNFSLSEIMKSIDFEYSLERNRRKRQAELKIKKENERDYQIIKRIIQLWDKATTKYKYDINLWKQYLSFCYYLKSKRLFFKAVTNALSFNSNNEELWQIAANYEFEVNKNPFKARKIYYKGLKVNSKNSILWSKFLEFELKFYDIMRLRKQILEENKEDNDSIDQEGGEDELNKDFIGFDEEKIEFEKLNEYNESTDSLKIFKTIYELAIQYVDPMTISNTFLSVFLNKYDKLQQESMILSPQQITKKILAELNTNLKYSKSERIQLFKLIFKKFDEFQKQTNQDNSSVLNDKQKTSLALEIFKTAIKCLINFKDEFSHFFDIFVLFLVKNNYTQEFISSIYQKMTLYNQNCPLIIYLKIVQDLDWEELQNQNKINKLFSQLSNWFPKEKQMWEKYLQFTIKTNPSQASLVLEKASQISGIPYQDLQMMYNTLIENSE</sequence>
<evidence type="ECO:0000256" key="2">
    <source>
        <dbReference type="ARBA" id="ARBA00010734"/>
    </source>
</evidence>
<name>A0A0V0R7B3_PSEPJ</name>
<proteinExistence type="inferred from homology"/>
<dbReference type="InterPro" id="IPR003107">
    <property type="entry name" value="HAT"/>
</dbReference>
<keyword evidence="3" id="KW-0698">rRNA processing</keyword>
<evidence type="ECO:0000313" key="8">
    <source>
        <dbReference type="Proteomes" id="UP000054937"/>
    </source>
</evidence>
<dbReference type="GO" id="GO:0034388">
    <property type="term" value="C:Pwp2p-containing subcomplex of 90S preribosome"/>
    <property type="evidence" value="ECO:0007669"/>
    <property type="project" value="TreeGrafter"/>
</dbReference>
<dbReference type="InterPro" id="IPR011990">
    <property type="entry name" value="TPR-like_helical_dom_sf"/>
</dbReference>
<evidence type="ECO:0000256" key="3">
    <source>
        <dbReference type="ARBA" id="ARBA00022552"/>
    </source>
</evidence>
<keyword evidence="5" id="KW-0539">Nucleus</keyword>
<evidence type="ECO:0000259" key="6">
    <source>
        <dbReference type="Pfam" id="PF08640"/>
    </source>
</evidence>
<dbReference type="InParanoid" id="A0A0V0R7B3"/>